<dbReference type="OrthoDB" id="10550145at2759"/>
<organism evidence="1 2">
    <name type="scientific">Puccinia striiformis f. sp. tritici PST-78</name>
    <dbReference type="NCBI Taxonomy" id="1165861"/>
    <lineage>
        <taxon>Eukaryota</taxon>
        <taxon>Fungi</taxon>
        <taxon>Dikarya</taxon>
        <taxon>Basidiomycota</taxon>
        <taxon>Pucciniomycotina</taxon>
        <taxon>Pucciniomycetes</taxon>
        <taxon>Pucciniales</taxon>
        <taxon>Pucciniaceae</taxon>
        <taxon>Puccinia</taxon>
    </lineage>
</organism>
<gene>
    <name evidence="1" type="ORF">PSTG_04780</name>
</gene>
<evidence type="ECO:0000313" key="1">
    <source>
        <dbReference type="EMBL" id="KNF01956.1"/>
    </source>
</evidence>
<reference evidence="2" key="1">
    <citation type="submission" date="2014-03" db="EMBL/GenBank/DDBJ databases">
        <title>The Genome Sequence of Puccinia striiformis f. sp. tritici PST-78.</title>
        <authorList>
            <consortium name="The Broad Institute Genome Sequencing Platform"/>
            <person name="Cuomo C."/>
            <person name="Hulbert S."/>
            <person name="Chen X."/>
            <person name="Walker B."/>
            <person name="Young S.K."/>
            <person name="Zeng Q."/>
            <person name="Gargeya S."/>
            <person name="Fitzgerald M."/>
            <person name="Haas B."/>
            <person name="Abouelleil A."/>
            <person name="Alvarado L."/>
            <person name="Arachchi H.M."/>
            <person name="Berlin A.M."/>
            <person name="Chapman S.B."/>
            <person name="Goldberg J."/>
            <person name="Griggs A."/>
            <person name="Gujja S."/>
            <person name="Hansen M."/>
            <person name="Howarth C."/>
            <person name="Imamovic A."/>
            <person name="Larimer J."/>
            <person name="McCowan C."/>
            <person name="Montmayeur A."/>
            <person name="Murphy C."/>
            <person name="Neiman D."/>
            <person name="Pearson M."/>
            <person name="Priest M."/>
            <person name="Roberts A."/>
            <person name="Saif S."/>
            <person name="Shea T."/>
            <person name="Sisk P."/>
            <person name="Sykes S."/>
            <person name="Wortman J."/>
            <person name="Nusbaum C."/>
            <person name="Birren B."/>
        </authorList>
    </citation>
    <scope>NUCLEOTIDE SEQUENCE [LARGE SCALE GENOMIC DNA]</scope>
    <source>
        <strain evidence="2">race PST-78</strain>
    </source>
</reference>
<dbReference type="EMBL" id="AJIL01000026">
    <property type="protein sequence ID" value="KNF01956.1"/>
    <property type="molecule type" value="Genomic_DNA"/>
</dbReference>
<comment type="caution">
    <text evidence="1">The sequence shown here is derived from an EMBL/GenBank/DDBJ whole genome shotgun (WGS) entry which is preliminary data.</text>
</comment>
<dbReference type="AlphaFoldDB" id="A0A0L0VRR7"/>
<evidence type="ECO:0000313" key="2">
    <source>
        <dbReference type="Proteomes" id="UP000054564"/>
    </source>
</evidence>
<accession>A0A0L0VRR7</accession>
<proteinExistence type="predicted"/>
<sequence length="355" mass="38620">MAPVSPEASIPACPVTILEDLVDSLSQQTSTVIMDYSLYLRAPSADIIQQNTAIMVHPPFTHVSLVRPLGAMTSNLQGPLWRFIQLDVINHIGTLQRSIINPLHEATTLGQIQWMVAILSGFPPICPGGPRRASSPILLKLVMTPPEAISNAIIASVSPSKSVDNAWHIGNGFLGSGLSPTKLAGRSWDRVNIFGNNGPSSSCNSPAALAPANQPSLLTHIINTHNTPVAPAPNGCRRPAPDAEIEIIEDPHRGRRARIDPFGVANPLHPPAMGPALHHLELVELETYLWMAHIEADNHATRKRLRANGITHWTFFRRSSEEELTQLGICRLLCKGVGRLERNMGFAMPESEDDD</sequence>
<name>A0A0L0VRR7_9BASI</name>
<keyword evidence="2" id="KW-1185">Reference proteome</keyword>
<dbReference type="Proteomes" id="UP000054564">
    <property type="component" value="Unassembled WGS sequence"/>
</dbReference>
<protein>
    <submittedName>
        <fullName evidence="1">Uncharacterized protein</fullName>
    </submittedName>
</protein>